<dbReference type="CDD" id="cd01894">
    <property type="entry name" value="EngA1"/>
    <property type="match status" value="1"/>
</dbReference>
<feature type="binding site" evidence="8">
    <location>
        <begin position="56"/>
        <end position="60"/>
    </location>
    <ligand>
        <name>GTP</name>
        <dbReference type="ChEBI" id="CHEBI:37565"/>
        <label>1</label>
    </ligand>
</feature>
<dbReference type="GO" id="GO:0043022">
    <property type="term" value="F:ribosome binding"/>
    <property type="evidence" value="ECO:0007669"/>
    <property type="project" value="TreeGrafter"/>
</dbReference>
<organism evidence="13 14">
    <name type="scientific">Melittangium boletus DSM 14713</name>
    <dbReference type="NCBI Taxonomy" id="1294270"/>
    <lineage>
        <taxon>Bacteria</taxon>
        <taxon>Pseudomonadati</taxon>
        <taxon>Myxococcota</taxon>
        <taxon>Myxococcia</taxon>
        <taxon>Myxococcales</taxon>
        <taxon>Cystobacterineae</taxon>
        <taxon>Archangiaceae</taxon>
        <taxon>Melittangium</taxon>
    </lineage>
</organism>
<proteinExistence type="inferred from homology"/>
<dbReference type="AlphaFoldDB" id="A0A250IRA6"/>
<evidence type="ECO:0000256" key="11">
    <source>
        <dbReference type="SAM" id="MobiDB-lite"/>
    </source>
</evidence>
<dbReference type="HAMAP" id="MF_00195">
    <property type="entry name" value="GTPase_Der"/>
    <property type="match status" value="1"/>
</dbReference>
<dbReference type="GO" id="GO:0005525">
    <property type="term" value="F:GTP binding"/>
    <property type="evidence" value="ECO:0007669"/>
    <property type="project" value="UniProtKB-UniRule"/>
</dbReference>
<dbReference type="KEGG" id="mbd:MEBOL_007189"/>
<dbReference type="RefSeq" id="WP_095981687.1">
    <property type="nucleotide sequence ID" value="NZ_CP022163.1"/>
</dbReference>
<evidence type="ECO:0000256" key="10">
    <source>
        <dbReference type="RuleBase" id="RU004481"/>
    </source>
</evidence>
<evidence type="ECO:0000256" key="9">
    <source>
        <dbReference type="PROSITE-ProRule" id="PRU01049"/>
    </source>
</evidence>
<dbReference type="NCBIfam" id="TIGR00231">
    <property type="entry name" value="small_GTP"/>
    <property type="match status" value="2"/>
</dbReference>
<evidence type="ECO:0000313" key="14">
    <source>
        <dbReference type="Proteomes" id="UP000217289"/>
    </source>
</evidence>
<dbReference type="InterPro" id="IPR032859">
    <property type="entry name" value="KH_dom-like"/>
</dbReference>
<dbReference type="Gene3D" id="3.40.50.300">
    <property type="entry name" value="P-loop containing nucleotide triphosphate hydrolases"/>
    <property type="match status" value="2"/>
</dbReference>
<dbReference type="Proteomes" id="UP000217289">
    <property type="component" value="Chromosome"/>
</dbReference>
<feature type="domain" description="EngA-type G" evidence="12">
    <location>
        <begin position="3"/>
        <end position="169"/>
    </location>
</feature>
<dbReference type="InterPro" id="IPR006073">
    <property type="entry name" value="GTP-bd"/>
</dbReference>
<keyword evidence="6 8" id="KW-0342">GTP-binding</keyword>
<sequence length="515" mass="57380">MKPLVAIVGRPNVGKSTLFNRLARRRIALVEDIPGVTRDRHYWDVECEGRYITIIDTGGFVPGEKDSLLQQVREQAQLAVEECDAIVFVTDARAGLTAADQEVATYLRQSGKPVVVAANKLDSESHTVQAHAAEFFRLGLGEVFPISAEHGLGVGNMMEAVVGKLPPMDDEELAAKAFAETSEDSVDELSEVEYGFQPDTDEDDEEGEGARKASDEAGDEEEEGTPEAPAEDEEEERPIRIAIIGRPNVGKSTLVNALLKEKRVVASEVPGTTRDPIDSELKYKDRQVILTDTAGIRRKKTIAHRLEKFSVVAALKSMERSDVAVLLMDATEPAVDQDAKLAGIAEEKGRALVIVVNKWDLISTDQRKQEIFREELKYALKFVHYAPIVFTSALHGSKVEKVLELAVELADQFRYRSPTPQLNRLLKHIEDNHPAPIVGRGPLRVYYMAQVGTAPPTFAITCNRPDGVPDMYKRYITNQLRKTFDIRVPIRLLFRERPGKEKREARKRPKPAGKR</sequence>
<comment type="subunit">
    <text evidence="8">Associates with the 50S ribosomal subunit.</text>
</comment>
<dbReference type="PIRSF" id="PIRSF006485">
    <property type="entry name" value="GTP-binding_EngA"/>
    <property type="match status" value="1"/>
</dbReference>
<feature type="compositionally biased region" description="Acidic residues" evidence="11">
    <location>
        <begin position="216"/>
        <end position="236"/>
    </location>
</feature>
<dbReference type="SMART" id="SM00382">
    <property type="entry name" value="AAA"/>
    <property type="match status" value="2"/>
</dbReference>
<comment type="function">
    <text evidence="8 10">GTPase that plays an essential role in the late steps of ribosome biogenesis.</text>
</comment>
<dbReference type="Pfam" id="PF14714">
    <property type="entry name" value="KH_dom-like"/>
    <property type="match status" value="1"/>
</dbReference>
<dbReference type="PROSITE" id="PS51712">
    <property type="entry name" value="G_ENGA"/>
    <property type="match status" value="2"/>
</dbReference>
<accession>A0A250IRA6</accession>
<feature type="binding site" evidence="8">
    <location>
        <begin position="357"/>
        <end position="360"/>
    </location>
    <ligand>
        <name>GTP</name>
        <dbReference type="ChEBI" id="CHEBI:37565"/>
        <label>2</label>
    </ligand>
</feature>
<evidence type="ECO:0000256" key="5">
    <source>
        <dbReference type="ARBA" id="ARBA00022741"/>
    </source>
</evidence>
<dbReference type="CDD" id="cd01895">
    <property type="entry name" value="EngA2"/>
    <property type="match status" value="1"/>
</dbReference>
<dbReference type="Pfam" id="PF01926">
    <property type="entry name" value="MMR_HSR1"/>
    <property type="match status" value="2"/>
</dbReference>
<comment type="similarity">
    <text evidence="1 8 9 10">Belongs to the TRAFAC class TrmE-Era-EngA-EngB-Septin-like GTPase superfamily. EngA (Der) GTPase family.</text>
</comment>
<feature type="binding site" evidence="8">
    <location>
        <begin position="9"/>
        <end position="16"/>
    </location>
    <ligand>
        <name>GTP</name>
        <dbReference type="ChEBI" id="CHEBI:37565"/>
        <label>1</label>
    </ligand>
</feature>
<keyword evidence="14" id="KW-1185">Reference proteome</keyword>
<feature type="region of interest" description="Disordered" evidence="11">
    <location>
        <begin position="179"/>
        <end position="238"/>
    </location>
</feature>
<gene>
    <name evidence="8" type="primary">der</name>
    <name evidence="13" type="ORF">MEBOL_007189</name>
</gene>
<dbReference type="InterPro" id="IPR031166">
    <property type="entry name" value="G_ENGA"/>
</dbReference>
<keyword evidence="4 10" id="KW-0677">Repeat</keyword>
<dbReference type="FunFam" id="3.40.50.300:FF:000057">
    <property type="entry name" value="GTPase Der"/>
    <property type="match status" value="1"/>
</dbReference>
<dbReference type="FunFam" id="3.40.50.300:FF:000040">
    <property type="entry name" value="GTPase Der"/>
    <property type="match status" value="1"/>
</dbReference>
<dbReference type="PANTHER" id="PTHR43834">
    <property type="entry name" value="GTPASE DER"/>
    <property type="match status" value="1"/>
</dbReference>
<keyword evidence="5 8" id="KW-0547">Nucleotide-binding</keyword>
<evidence type="ECO:0000256" key="8">
    <source>
        <dbReference type="HAMAP-Rule" id="MF_00195"/>
    </source>
</evidence>
<dbReference type="PRINTS" id="PR00326">
    <property type="entry name" value="GTP1OBG"/>
</dbReference>
<dbReference type="InterPro" id="IPR003593">
    <property type="entry name" value="AAA+_ATPase"/>
</dbReference>
<keyword evidence="3 8" id="KW-0690">Ribosome biogenesis</keyword>
<evidence type="ECO:0000256" key="6">
    <source>
        <dbReference type="ARBA" id="ARBA00023134"/>
    </source>
</evidence>
<dbReference type="EMBL" id="CP022163">
    <property type="protein sequence ID" value="ATB33691.1"/>
    <property type="molecule type" value="Genomic_DNA"/>
</dbReference>
<dbReference type="PANTHER" id="PTHR43834:SF6">
    <property type="entry name" value="GTPASE DER"/>
    <property type="match status" value="1"/>
</dbReference>
<dbReference type="GO" id="GO:0042254">
    <property type="term" value="P:ribosome biogenesis"/>
    <property type="evidence" value="ECO:0007669"/>
    <property type="project" value="UniProtKB-KW"/>
</dbReference>
<feature type="compositionally biased region" description="Acidic residues" evidence="11">
    <location>
        <begin position="181"/>
        <end position="191"/>
    </location>
</feature>
<evidence type="ECO:0000256" key="1">
    <source>
        <dbReference type="ARBA" id="ARBA00008279"/>
    </source>
</evidence>
<evidence type="ECO:0000313" key="13">
    <source>
        <dbReference type="EMBL" id="ATB33691.1"/>
    </source>
</evidence>
<reference evidence="13 14" key="1">
    <citation type="submission" date="2017-06" db="EMBL/GenBank/DDBJ databases">
        <authorList>
            <person name="Kim H.J."/>
            <person name="Triplett B.A."/>
        </authorList>
    </citation>
    <scope>NUCLEOTIDE SEQUENCE [LARGE SCALE GENOMIC DNA]</scope>
    <source>
        <strain evidence="13 14">DSM 14713</strain>
    </source>
</reference>
<protein>
    <recommendedName>
        <fullName evidence="2 8">GTPase Der</fullName>
    </recommendedName>
    <alternativeName>
        <fullName evidence="7 8">GTP-binding protein EngA</fullName>
    </alternativeName>
</protein>
<dbReference type="Gene3D" id="3.30.300.20">
    <property type="match status" value="1"/>
</dbReference>
<dbReference type="InterPro" id="IPR015946">
    <property type="entry name" value="KH_dom-like_a/b"/>
</dbReference>
<name>A0A250IRA6_9BACT</name>
<evidence type="ECO:0000259" key="12">
    <source>
        <dbReference type="PROSITE" id="PS51712"/>
    </source>
</evidence>
<feature type="domain" description="EngA-type G" evidence="12">
    <location>
        <begin position="239"/>
        <end position="414"/>
    </location>
</feature>
<dbReference type="InterPro" id="IPR005225">
    <property type="entry name" value="Small_GTP-bd"/>
</dbReference>
<dbReference type="OrthoDB" id="9805918at2"/>
<evidence type="ECO:0000256" key="4">
    <source>
        <dbReference type="ARBA" id="ARBA00022737"/>
    </source>
</evidence>
<dbReference type="InterPro" id="IPR027417">
    <property type="entry name" value="P-loop_NTPase"/>
</dbReference>
<dbReference type="InterPro" id="IPR016484">
    <property type="entry name" value="GTPase_Der"/>
</dbReference>
<evidence type="ECO:0000256" key="3">
    <source>
        <dbReference type="ARBA" id="ARBA00022517"/>
    </source>
</evidence>
<evidence type="ECO:0000256" key="2">
    <source>
        <dbReference type="ARBA" id="ARBA00020953"/>
    </source>
</evidence>
<feature type="binding site" evidence="8">
    <location>
        <begin position="119"/>
        <end position="122"/>
    </location>
    <ligand>
        <name>GTP</name>
        <dbReference type="ChEBI" id="CHEBI:37565"/>
        <label>1</label>
    </ligand>
</feature>
<dbReference type="NCBIfam" id="TIGR03594">
    <property type="entry name" value="GTPase_EngA"/>
    <property type="match status" value="1"/>
</dbReference>
<dbReference type="SUPFAM" id="SSF52540">
    <property type="entry name" value="P-loop containing nucleoside triphosphate hydrolases"/>
    <property type="match status" value="2"/>
</dbReference>
<evidence type="ECO:0000256" key="7">
    <source>
        <dbReference type="ARBA" id="ARBA00032345"/>
    </source>
</evidence>
<feature type="binding site" evidence="8">
    <location>
        <begin position="245"/>
        <end position="252"/>
    </location>
    <ligand>
        <name>GTP</name>
        <dbReference type="ChEBI" id="CHEBI:37565"/>
        <label>2</label>
    </ligand>
</feature>
<feature type="binding site" evidence="8">
    <location>
        <begin position="292"/>
        <end position="296"/>
    </location>
    <ligand>
        <name>GTP</name>
        <dbReference type="ChEBI" id="CHEBI:37565"/>
        <label>2</label>
    </ligand>
</feature>